<dbReference type="SUPFAM" id="SSF81301">
    <property type="entry name" value="Nucleotidyltransferase"/>
    <property type="match status" value="1"/>
</dbReference>
<comment type="caution">
    <text evidence="1">The sequence shown here is derived from an EMBL/GenBank/DDBJ whole genome shotgun (WGS) entry which is preliminary data.</text>
</comment>
<gene>
    <name evidence="1" type="ORF">bsdtw1_04630</name>
</gene>
<keyword evidence="2" id="KW-1185">Reference proteome</keyword>
<name>A0A6V8ST28_9CLOT</name>
<dbReference type="AlphaFoldDB" id="A0A6V8ST28"/>
<reference evidence="1 2" key="1">
    <citation type="submission" date="2020-07" db="EMBL/GenBank/DDBJ databases">
        <title>A new beta-1,3-glucan-decomposing anaerobic bacterium isolated from anoxic soil subjected to biological soil disinfestation.</title>
        <authorList>
            <person name="Ueki A."/>
            <person name="Tonouchi A."/>
        </authorList>
    </citation>
    <scope>NUCLEOTIDE SEQUENCE [LARGE SCALE GENOMIC DNA]</scope>
    <source>
        <strain evidence="1 2">TW1</strain>
    </source>
</reference>
<evidence type="ECO:0000313" key="2">
    <source>
        <dbReference type="Proteomes" id="UP000580568"/>
    </source>
</evidence>
<evidence type="ECO:0000313" key="1">
    <source>
        <dbReference type="EMBL" id="GFP78408.1"/>
    </source>
</evidence>
<proteinExistence type="predicted"/>
<evidence type="ECO:0008006" key="3">
    <source>
        <dbReference type="Google" id="ProtNLM"/>
    </source>
</evidence>
<dbReference type="Proteomes" id="UP000580568">
    <property type="component" value="Unassembled WGS sequence"/>
</dbReference>
<accession>A0A6V8ST28</accession>
<dbReference type="InterPro" id="IPR043519">
    <property type="entry name" value="NT_sf"/>
</dbReference>
<dbReference type="Gene3D" id="3.30.460.40">
    <property type="match status" value="1"/>
</dbReference>
<dbReference type="RefSeq" id="WP_183279909.1">
    <property type="nucleotide sequence ID" value="NZ_BLZR01000002.1"/>
</dbReference>
<organism evidence="1 2">
    <name type="scientific">Clostridium fungisolvens</name>
    <dbReference type="NCBI Taxonomy" id="1604897"/>
    <lineage>
        <taxon>Bacteria</taxon>
        <taxon>Bacillati</taxon>
        <taxon>Bacillota</taxon>
        <taxon>Clostridia</taxon>
        <taxon>Eubacteriales</taxon>
        <taxon>Clostridiaceae</taxon>
        <taxon>Clostridium</taxon>
    </lineage>
</organism>
<protein>
    <recommendedName>
        <fullName evidence="3">Nucleotidyltransferase family protein</fullName>
    </recommendedName>
</protein>
<dbReference type="EMBL" id="BLZR01000002">
    <property type="protein sequence ID" value="GFP78408.1"/>
    <property type="molecule type" value="Genomic_DNA"/>
</dbReference>
<sequence length="185" mass="21739">MKFDDLYYIADELNKKKVRWMIGSSVLLYFHGIVSSPNDIDIVIDEKDIMKVKDIFDTIGTEQAKEKKYPYLTEYFYTYIVRDTSVDIMCNFGVAHHYGDYRLKIDEAAIVEYRKIDEVILPLSSLEDWYVLYQLMPGRENKVDMIEKYLVKNGVNHYELLKRALTQPLPESVVNNVNRFVGNKS</sequence>